<reference evidence="4 5" key="1">
    <citation type="submission" date="2024-09" db="EMBL/GenBank/DDBJ databases">
        <title>Chromosome-scale assembly of Riccia fluitans.</title>
        <authorList>
            <person name="Paukszto L."/>
            <person name="Sawicki J."/>
            <person name="Karawczyk K."/>
            <person name="Piernik-Szablinska J."/>
            <person name="Szczecinska M."/>
            <person name="Mazdziarz M."/>
        </authorList>
    </citation>
    <scope>NUCLEOTIDE SEQUENCE [LARGE SCALE GENOMIC DNA]</scope>
    <source>
        <strain evidence="4">Rf_01</strain>
        <tissue evidence="4">Aerial parts of the thallus</tissue>
    </source>
</reference>
<dbReference type="Pfam" id="PF16911">
    <property type="entry name" value="PapA_C"/>
    <property type="match status" value="1"/>
</dbReference>
<organism evidence="4 5">
    <name type="scientific">Riccia fluitans</name>
    <dbReference type="NCBI Taxonomy" id="41844"/>
    <lineage>
        <taxon>Eukaryota</taxon>
        <taxon>Viridiplantae</taxon>
        <taxon>Streptophyta</taxon>
        <taxon>Embryophyta</taxon>
        <taxon>Marchantiophyta</taxon>
        <taxon>Marchantiopsida</taxon>
        <taxon>Marchantiidae</taxon>
        <taxon>Marchantiales</taxon>
        <taxon>Ricciaceae</taxon>
        <taxon>Riccia</taxon>
    </lineage>
</organism>
<evidence type="ECO:0000313" key="5">
    <source>
        <dbReference type="Proteomes" id="UP001605036"/>
    </source>
</evidence>
<keyword evidence="1" id="KW-0808">Transferase</keyword>
<accession>A0ABD1ZL55</accession>
<dbReference type="PANTHER" id="PTHR34375">
    <property type="entry name" value="GATA ZINC FINGER PROTEIN-RELATED"/>
    <property type="match status" value="1"/>
</dbReference>
<dbReference type="Proteomes" id="UP001605036">
    <property type="component" value="Unassembled WGS sequence"/>
</dbReference>
<dbReference type="PANTHER" id="PTHR34375:SF2">
    <property type="entry name" value="GATA ZINC FINGER PROTEIN"/>
    <property type="match status" value="1"/>
</dbReference>
<evidence type="ECO:0000313" key="4">
    <source>
        <dbReference type="EMBL" id="KAL2652045.1"/>
    </source>
</evidence>
<comment type="caution">
    <text evidence="4">The sequence shown here is derived from an EMBL/GenBank/DDBJ whole genome shotgun (WGS) entry which is preliminary data.</text>
</comment>
<evidence type="ECO:0000259" key="3">
    <source>
        <dbReference type="Pfam" id="PF16911"/>
    </source>
</evidence>
<dbReference type="AlphaFoldDB" id="A0ABD1ZL55"/>
<dbReference type="Gene3D" id="3.30.559.10">
    <property type="entry name" value="Chloramphenicol acetyltransferase-like domain"/>
    <property type="match status" value="1"/>
</dbReference>
<gene>
    <name evidence="4" type="ORF">R1flu_020173</name>
</gene>
<dbReference type="EMBL" id="JBHFFA010000001">
    <property type="protein sequence ID" value="KAL2652045.1"/>
    <property type="molecule type" value="Genomic_DNA"/>
</dbReference>
<name>A0ABD1ZL55_9MARC</name>
<evidence type="ECO:0000256" key="1">
    <source>
        <dbReference type="ARBA" id="ARBA00022679"/>
    </source>
</evidence>
<protein>
    <recommendedName>
        <fullName evidence="3">Phthiocerol/phthiodiolone dimycocerosyl transferase C-terminal domain-containing protein</fullName>
    </recommendedName>
</protein>
<dbReference type="Gene3D" id="3.30.559.30">
    <property type="entry name" value="Nonribosomal peptide synthetase, condensation domain"/>
    <property type="match status" value="1"/>
</dbReference>
<dbReference type="InterPro" id="IPR023213">
    <property type="entry name" value="CAT-like_dom_sf"/>
</dbReference>
<keyword evidence="2" id="KW-0012">Acyltransferase</keyword>
<feature type="domain" description="Phthiocerol/phthiodiolone dimycocerosyl transferase C-terminal" evidence="3">
    <location>
        <begin position="314"/>
        <end position="472"/>
    </location>
</feature>
<evidence type="ECO:0000256" key="2">
    <source>
        <dbReference type="ARBA" id="ARBA00023315"/>
    </source>
</evidence>
<dbReference type="InterPro" id="IPR031641">
    <property type="entry name" value="PapA_C"/>
</dbReference>
<sequence>MTVPTVAQTPDELMVASHSHPAAGKGDVSGEEIVREDISQEEEVVVGGEEEDKVHSRILGDTEHNWCRAVGSGTGITVLAMLFSRPLEISALQLAVDAVQLQHPRLRSQLVWVDSKPAFRVSSAPNVKVEVVDASQGVERNNVVEEMQEEEEPTSVGEMRDAEEYEWMVHVENELNTNVWSSSDQLFQCLVPQPMFVVRLHILPKNYSLLTIRVHTAICDRVSAATVMMDLLKALRHPSSSIDADDNFARLGNEGESLAVSACKNNKLMAIEDAIPPGQANKPFWAHGIDLIGYSLGSRRHAFLPFADPDEPRRSKFIHAALSVEQTQLLLNGCSKESTSIYGALCAAGLKAAAFLKELARRSEHYALITLIDCREYLEPKLSQSTVGFYHSALLNTHHVNEVTDFWELARRCSSTLDNAMKNRKHFTDMGDLNFLMFQAITHPALTPSSSMRTSQLVLFRDPALVEIEDLAEDMGVKHYLGCSSIHGVGPALAIFDSVRKGALHFTGVYPSPLYSPSQMRSYVNAMLGLLVRSSQS</sequence>
<proteinExistence type="predicted"/>
<keyword evidence="5" id="KW-1185">Reference proteome</keyword>
<dbReference type="SUPFAM" id="SSF52777">
    <property type="entry name" value="CoA-dependent acyltransferases"/>
    <property type="match status" value="2"/>
</dbReference>
<dbReference type="GO" id="GO:0016746">
    <property type="term" value="F:acyltransferase activity"/>
    <property type="evidence" value="ECO:0007669"/>
    <property type="project" value="UniProtKB-KW"/>
</dbReference>